<evidence type="ECO:0008006" key="3">
    <source>
        <dbReference type="Google" id="ProtNLM"/>
    </source>
</evidence>
<organism evidence="1 2">
    <name type="scientific">Lactobacillus hominis DSM 23910 = CRBIP 24.179</name>
    <dbReference type="NCBI Taxonomy" id="1423758"/>
    <lineage>
        <taxon>Bacteria</taxon>
        <taxon>Bacillati</taxon>
        <taxon>Bacillota</taxon>
        <taxon>Bacilli</taxon>
        <taxon>Lactobacillales</taxon>
        <taxon>Lactobacillaceae</taxon>
        <taxon>Lactobacillus</taxon>
    </lineage>
</organism>
<dbReference type="EMBL" id="CAKE01000004">
    <property type="protein sequence ID" value="CCI81592.1"/>
    <property type="molecule type" value="Genomic_DNA"/>
</dbReference>
<proteinExistence type="predicted"/>
<reference evidence="1 2" key="1">
    <citation type="submission" date="2012-06" db="EMBL/GenBank/DDBJ databases">
        <title>Draft Genome Sequence of Lactobacillus hominis Strain CRBIP 24.179T, isolated from human intestine.</title>
        <authorList>
            <person name="Cousin S."/>
            <person name="Ma L."/>
            <person name="Bizet C."/>
            <person name="Loux V."/>
            <person name="Bouchier C."/>
            <person name="Clermont D."/>
            <person name="Creno S."/>
        </authorList>
    </citation>
    <scope>NUCLEOTIDE SEQUENCE [LARGE SCALE GENOMIC DNA]</scope>
    <source>
        <strain evidence="2">CRBIP 24.179T</strain>
    </source>
</reference>
<dbReference type="PATRIC" id="fig|1423758.3.peg.52"/>
<keyword evidence="2" id="KW-1185">Reference proteome</keyword>
<dbReference type="eggNOG" id="COG4983">
    <property type="taxonomic scope" value="Bacteria"/>
</dbReference>
<name>I7L5S9_9LACO</name>
<gene>
    <name evidence="1" type="ORF">BN55_09280</name>
</gene>
<dbReference type="AlphaFoldDB" id="I7L5S9"/>
<comment type="caution">
    <text evidence="1">The sequence shown here is derived from an EMBL/GenBank/DDBJ whole genome shotgun (WGS) entry which is preliminary data.</text>
</comment>
<accession>I7L5S9</accession>
<evidence type="ECO:0000313" key="1">
    <source>
        <dbReference type="EMBL" id="CCI81592.1"/>
    </source>
</evidence>
<evidence type="ECO:0000313" key="2">
    <source>
        <dbReference type="Proteomes" id="UP000009320"/>
    </source>
</evidence>
<dbReference type="Proteomes" id="UP000009320">
    <property type="component" value="Unassembled WGS sequence"/>
</dbReference>
<protein>
    <recommendedName>
        <fullName evidence="3">DNA primase</fullName>
    </recommendedName>
</protein>
<dbReference type="STRING" id="1423758.FC41_GL000048"/>
<sequence>MAKFNYEGIPQELRKLRQWGLFELKWVPARKKNTKIPINPYDGSAGKSNDVSTWSDFDTAIRALNNIERADGLAFYFANGYVGLDIDHIDSNLEDWKNGDTDPNNLVNKFQDLTNNTYMEVSQSGTGIHAIFKGKIPGKTRHKLVTFLSKSSHC</sequence>